<evidence type="ECO:0000313" key="3">
    <source>
        <dbReference type="Proteomes" id="UP000023785"/>
    </source>
</evidence>
<dbReference type="eggNOG" id="COG4541">
    <property type="taxonomic scope" value="Bacteria"/>
</dbReference>
<gene>
    <name evidence="2" type="ORF">P256_00281</name>
</gene>
<dbReference type="HOGENOM" id="CLU_152361_1_0_6"/>
<keyword evidence="3" id="KW-1185">Reference proteome</keyword>
<feature type="transmembrane region" description="Helical" evidence="1">
    <location>
        <begin position="44"/>
        <end position="62"/>
    </location>
</feature>
<feature type="transmembrane region" description="Helical" evidence="1">
    <location>
        <begin position="68"/>
        <end position="99"/>
    </location>
</feature>
<keyword evidence="1" id="KW-0812">Transmembrane</keyword>
<dbReference type="STRING" id="1392540.P256_00281"/>
<feature type="transmembrane region" description="Helical" evidence="1">
    <location>
        <begin position="12"/>
        <end position="37"/>
    </location>
</feature>
<reference evidence="2 3" key="1">
    <citation type="submission" date="2013-10" db="EMBL/GenBank/DDBJ databases">
        <title>The Genome Sequence of Acinetobacter nectaris CIP 110549.</title>
        <authorList>
            <consortium name="The Broad Institute Genomics Platform"/>
            <consortium name="The Broad Institute Genome Sequencing Center for Infectious Disease"/>
            <person name="Cerqueira G."/>
            <person name="Feldgarden M."/>
            <person name="Courvalin P."/>
            <person name="Grillot-Courvalin C."/>
            <person name="Clermont D."/>
            <person name="Rocha E."/>
            <person name="Yoon E.-J."/>
            <person name="Nemec A."/>
            <person name="Young S.K."/>
            <person name="Zeng Q."/>
            <person name="Gargeya S."/>
            <person name="Fitzgerald M."/>
            <person name="Abouelleil A."/>
            <person name="Alvarado L."/>
            <person name="Berlin A.M."/>
            <person name="Chapman S.B."/>
            <person name="Gainer-Dewar J."/>
            <person name="Goldberg J."/>
            <person name="Gnerre S."/>
            <person name="Griggs A."/>
            <person name="Gujja S."/>
            <person name="Hansen M."/>
            <person name="Howarth C."/>
            <person name="Imamovic A."/>
            <person name="Ireland A."/>
            <person name="Larimer J."/>
            <person name="McCowan C."/>
            <person name="Murphy C."/>
            <person name="Pearson M."/>
            <person name="Poon T.W."/>
            <person name="Priest M."/>
            <person name="Roberts A."/>
            <person name="Saif S."/>
            <person name="Shea T."/>
            <person name="Sykes S."/>
            <person name="Wortman J."/>
            <person name="Nusbaum C."/>
            <person name="Birren B."/>
        </authorList>
    </citation>
    <scope>NUCLEOTIDE SEQUENCE [LARGE SCALE GENOMIC DNA]</scope>
    <source>
        <strain evidence="2 3">CIP 110549</strain>
    </source>
</reference>
<protein>
    <recommendedName>
        <fullName evidence="4">Branched-chain amino acid transporter</fullName>
    </recommendedName>
</protein>
<dbReference type="InterPro" id="IPR008407">
    <property type="entry name" value="Brnchd-chn_aa_trnsp_AzlD"/>
</dbReference>
<keyword evidence="1" id="KW-1133">Transmembrane helix</keyword>
<organism evidence="2 3">
    <name type="scientific">Acinetobacter nectaris CIP 110549</name>
    <dbReference type="NCBI Taxonomy" id="1392540"/>
    <lineage>
        <taxon>Bacteria</taxon>
        <taxon>Pseudomonadati</taxon>
        <taxon>Pseudomonadota</taxon>
        <taxon>Gammaproteobacteria</taxon>
        <taxon>Moraxellales</taxon>
        <taxon>Moraxellaceae</taxon>
        <taxon>Acinetobacter</taxon>
    </lineage>
</organism>
<dbReference type="Proteomes" id="UP000023785">
    <property type="component" value="Unassembled WGS sequence"/>
</dbReference>
<dbReference type="RefSeq" id="WP_023271884.1">
    <property type="nucleotide sequence ID" value="NZ_KI530712.1"/>
</dbReference>
<dbReference type="OrthoDB" id="9156894at2"/>
<name>V2TU53_9GAMM</name>
<dbReference type="EMBL" id="AYER01000001">
    <property type="protein sequence ID" value="ESK41291.1"/>
    <property type="molecule type" value="Genomic_DNA"/>
</dbReference>
<proteinExistence type="predicted"/>
<sequence>MNIEISTLHPFLIVAVMALITLVTRWSGVFIMGYIPISDGIQRFITAMSSSVLVAILTPIAFSGDGGARLALCITAVVMLIFKKPLLAISMGLISVALYRQYF</sequence>
<evidence type="ECO:0000256" key="1">
    <source>
        <dbReference type="SAM" id="Phobius"/>
    </source>
</evidence>
<evidence type="ECO:0008006" key="4">
    <source>
        <dbReference type="Google" id="ProtNLM"/>
    </source>
</evidence>
<evidence type="ECO:0000313" key="2">
    <source>
        <dbReference type="EMBL" id="ESK41291.1"/>
    </source>
</evidence>
<comment type="caution">
    <text evidence="2">The sequence shown here is derived from an EMBL/GenBank/DDBJ whole genome shotgun (WGS) entry which is preliminary data.</text>
</comment>
<accession>V2TU53</accession>
<dbReference type="PATRIC" id="fig|1392540.3.peg.272"/>
<keyword evidence="1" id="KW-0472">Membrane</keyword>
<dbReference type="Pfam" id="PF05437">
    <property type="entry name" value="AzlD"/>
    <property type="match status" value="1"/>
</dbReference>
<dbReference type="AlphaFoldDB" id="V2TU53"/>